<reference evidence="4 5" key="1">
    <citation type="submission" date="2018-05" db="EMBL/GenBank/DDBJ databases">
        <title>Genomic Encyclopedia of Type Strains, Phase III (KMG-III): the genomes of soil and plant-associated and newly described type strains.</title>
        <authorList>
            <person name="Whitman W."/>
        </authorList>
    </citation>
    <scope>NUCLEOTIDE SEQUENCE [LARGE SCALE GENOMIC DNA]</scope>
    <source>
        <strain evidence="4 5">CECT 5696</strain>
    </source>
</reference>
<keyword evidence="2 4" id="KW-0808">Transferase</keyword>
<dbReference type="Pfam" id="PF13649">
    <property type="entry name" value="Methyltransf_25"/>
    <property type="match status" value="1"/>
</dbReference>
<dbReference type="Gene3D" id="3.40.50.150">
    <property type="entry name" value="Vaccinia Virus protein VP39"/>
    <property type="match status" value="1"/>
</dbReference>
<proteinExistence type="predicted"/>
<evidence type="ECO:0000256" key="2">
    <source>
        <dbReference type="ARBA" id="ARBA00022679"/>
    </source>
</evidence>
<keyword evidence="5" id="KW-1185">Reference proteome</keyword>
<keyword evidence="1 4" id="KW-0489">Methyltransferase</keyword>
<dbReference type="GO" id="GO:0008168">
    <property type="term" value="F:methyltransferase activity"/>
    <property type="evidence" value="ECO:0007669"/>
    <property type="project" value="UniProtKB-KW"/>
</dbReference>
<dbReference type="EMBL" id="QGTQ01000001">
    <property type="protein sequence ID" value="PWW08778.1"/>
    <property type="molecule type" value="Genomic_DNA"/>
</dbReference>
<accession>A0A2V2Z0I2</accession>
<evidence type="ECO:0000313" key="4">
    <source>
        <dbReference type="EMBL" id="PWW08778.1"/>
    </source>
</evidence>
<dbReference type="AlphaFoldDB" id="A0A2V2Z0I2"/>
<dbReference type="InterPro" id="IPR041698">
    <property type="entry name" value="Methyltransf_25"/>
</dbReference>
<dbReference type="PANTHER" id="PTHR43861:SF1">
    <property type="entry name" value="TRANS-ACONITATE 2-METHYLTRANSFERASE"/>
    <property type="match status" value="1"/>
</dbReference>
<sequence length="221" mass="25060">MHYSQNDKLKVAQIYDNIAESYEERTTPLTYFQAAVREFLLENVHAGQRVLDLGCGPGHLTSPLPLDVEVVGLDISTAMVDAARRKRPTGTYLVHDFHQPLPAELGKFDAIVANGCFDFCENLVQVIDNVSVALAYGGRFFFTINERRAELPFHDARWIDAGGGQVDIRMFFWSFSETAAAIETLGLRPLTYRHAPGWENETLQTTIYYGYWVVEHLRTKE</sequence>
<comment type="caution">
    <text evidence="4">The sequence shown here is derived from an EMBL/GenBank/DDBJ whole genome shotgun (WGS) entry which is preliminary data.</text>
</comment>
<evidence type="ECO:0000256" key="1">
    <source>
        <dbReference type="ARBA" id="ARBA00022603"/>
    </source>
</evidence>
<dbReference type="RefSeq" id="WP_174812902.1">
    <property type="nucleotide sequence ID" value="NZ_CP054613.1"/>
</dbReference>
<dbReference type="Proteomes" id="UP000246635">
    <property type="component" value="Unassembled WGS sequence"/>
</dbReference>
<dbReference type="PANTHER" id="PTHR43861">
    <property type="entry name" value="TRANS-ACONITATE 2-METHYLTRANSFERASE-RELATED"/>
    <property type="match status" value="1"/>
</dbReference>
<evidence type="ECO:0000313" key="5">
    <source>
        <dbReference type="Proteomes" id="UP000246635"/>
    </source>
</evidence>
<dbReference type="InterPro" id="IPR029063">
    <property type="entry name" value="SAM-dependent_MTases_sf"/>
</dbReference>
<gene>
    <name evidence="4" type="ORF">DFQ01_101504</name>
</gene>
<protein>
    <submittedName>
        <fullName evidence="4">Methyltransferase family protein</fullName>
    </submittedName>
</protein>
<organism evidence="4 5">
    <name type="scientific">Paenibacillus cellulosilyticus</name>
    <dbReference type="NCBI Taxonomy" id="375489"/>
    <lineage>
        <taxon>Bacteria</taxon>
        <taxon>Bacillati</taxon>
        <taxon>Bacillota</taxon>
        <taxon>Bacilli</taxon>
        <taxon>Bacillales</taxon>
        <taxon>Paenibacillaceae</taxon>
        <taxon>Paenibacillus</taxon>
    </lineage>
</organism>
<dbReference type="CDD" id="cd02440">
    <property type="entry name" value="AdoMet_MTases"/>
    <property type="match status" value="1"/>
</dbReference>
<dbReference type="GO" id="GO:0032259">
    <property type="term" value="P:methylation"/>
    <property type="evidence" value="ECO:0007669"/>
    <property type="project" value="UniProtKB-KW"/>
</dbReference>
<evidence type="ECO:0000259" key="3">
    <source>
        <dbReference type="Pfam" id="PF13649"/>
    </source>
</evidence>
<feature type="domain" description="Methyltransferase" evidence="3">
    <location>
        <begin position="50"/>
        <end position="138"/>
    </location>
</feature>
<dbReference type="SUPFAM" id="SSF53335">
    <property type="entry name" value="S-adenosyl-L-methionine-dependent methyltransferases"/>
    <property type="match status" value="1"/>
</dbReference>
<name>A0A2V2Z0I2_9BACL</name>